<dbReference type="InterPro" id="IPR051534">
    <property type="entry name" value="CBASS_pafABC_assoc_protein"/>
</dbReference>
<comment type="caution">
    <text evidence="3">The sequence shown here is derived from an EMBL/GenBank/DDBJ whole genome shotgun (WGS) entry which is preliminary data.</text>
</comment>
<evidence type="ECO:0000313" key="4">
    <source>
        <dbReference type="Proteomes" id="UP000635142"/>
    </source>
</evidence>
<dbReference type="PROSITE" id="PS52050">
    <property type="entry name" value="WYL"/>
    <property type="match status" value="1"/>
</dbReference>
<sequence>MSKSSRLFEIIQILRAAEKPVRAQQMAQVLEVSERTIYRDIASLQAMQTPILGEAGVGYVMRKGYDLPPINLEVEEAEAIAVGLSLIARTGDPGLWRAAGRASRKLQAVAPGTRRLVTSSWGLDEISTVDLGHLRAAIREERKLAIRYVDGSGAATKRVIWPLVLIYYVDAVMIAAWCELRKGLRHFRLDRIEHLATQEADFKGAGAALLHEWEQTQKAQTVTTRALSID</sequence>
<dbReference type="Pfam" id="PF13280">
    <property type="entry name" value="WYL"/>
    <property type="match status" value="1"/>
</dbReference>
<dbReference type="PANTHER" id="PTHR34580">
    <property type="match status" value="1"/>
</dbReference>
<gene>
    <name evidence="3" type="ORF">H9Q16_10790</name>
</gene>
<dbReference type="Proteomes" id="UP000635142">
    <property type="component" value="Unassembled WGS sequence"/>
</dbReference>
<dbReference type="PANTHER" id="PTHR34580:SF3">
    <property type="entry name" value="PROTEIN PAFB"/>
    <property type="match status" value="1"/>
</dbReference>
<protein>
    <submittedName>
        <fullName evidence="3">YafY family transcriptional regulator</fullName>
    </submittedName>
</protein>
<dbReference type="SUPFAM" id="SSF46785">
    <property type="entry name" value="Winged helix' DNA-binding domain"/>
    <property type="match status" value="1"/>
</dbReference>
<evidence type="ECO:0000259" key="2">
    <source>
        <dbReference type="Pfam" id="PF13280"/>
    </source>
</evidence>
<dbReference type="InterPro" id="IPR036390">
    <property type="entry name" value="WH_DNA-bd_sf"/>
</dbReference>
<dbReference type="InterPro" id="IPR026881">
    <property type="entry name" value="WYL_dom"/>
</dbReference>
<feature type="domain" description="Helix-turn-helix type 11" evidence="1">
    <location>
        <begin position="6"/>
        <end position="59"/>
    </location>
</feature>
<dbReference type="Gene3D" id="1.10.10.10">
    <property type="entry name" value="Winged helix-like DNA-binding domain superfamily/Winged helix DNA-binding domain"/>
    <property type="match status" value="1"/>
</dbReference>
<proteinExistence type="predicted"/>
<organism evidence="3 4">
    <name type="scientific">Sulfitobacter aestuariivivens</name>
    <dbReference type="NCBI Taxonomy" id="2766981"/>
    <lineage>
        <taxon>Bacteria</taxon>
        <taxon>Pseudomonadati</taxon>
        <taxon>Pseudomonadota</taxon>
        <taxon>Alphaproteobacteria</taxon>
        <taxon>Rhodobacterales</taxon>
        <taxon>Roseobacteraceae</taxon>
        <taxon>Sulfitobacter</taxon>
    </lineage>
</organism>
<evidence type="ECO:0000259" key="1">
    <source>
        <dbReference type="Pfam" id="PF08279"/>
    </source>
</evidence>
<evidence type="ECO:0000313" key="3">
    <source>
        <dbReference type="EMBL" id="MBD3664410.1"/>
    </source>
</evidence>
<dbReference type="RefSeq" id="WP_191075440.1">
    <property type="nucleotide sequence ID" value="NZ_JACTAG010000002.1"/>
</dbReference>
<accession>A0A927D3E0</accession>
<dbReference type="AlphaFoldDB" id="A0A927D3E0"/>
<name>A0A927D3E0_9RHOB</name>
<dbReference type="InterPro" id="IPR036388">
    <property type="entry name" value="WH-like_DNA-bd_sf"/>
</dbReference>
<feature type="domain" description="WYL" evidence="2">
    <location>
        <begin position="131"/>
        <end position="195"/>
    </location>
</feature>
<reference evidence="3" key="1">
    <citation type="submission" date="2020-08" db="EMBL/GenBank/DDBJ databases">
        <title>Sulfitobacter aestuariivivens sp. nov., isolated from a tidal flat.</title>
        <authorList>
            <person name="Park S."/>
            <person name="Yoon J.-H."/>
        </authorList>
    </citation>
    <scope>NUCLEOTIDE SEQUENCE</scope>
    <source>
        <strain evidence="3">TSTF-M16</strain>
    </source>
</reference>
<dbReference type="EMBL" id="JACTAG010000002">
    <property type="protein sequence ID" value="MBD3664410.1"/>
    <property type="molecule type" value="Genomic_DNA"/>
</dbReference>
<keyword evidence="4" id="KW-1185">Reference proteome</keyword>
<dbReference type="Pfam" id="PF08279">
    <property type="entry name" value="HTH_11"/>
    <property type="match status" value="1"/>
</dbReference>
<dbReference type="InterPro" id="IPR013196">
    <property type="entry name" value="HTH_11"/>
</dbReference>